<dbReference type="PANTHER" id="PTHR14513:SF0">
    <property type="entry name" value="PROTECTION OF TELOMERES PROTEIN 1"/>
    <property type="match status" value="1"/>
</dbReference>
<evidence type="ECO:0000256" key="5">
    <source>
        <dbReference type="ARBA" id="ARBA00022454"/>
    </source>
</evidence>
<dbReference type="InterPro" id="IPR032042">
    <property type="entry name" value="POT1PC"/>
</dbReference>
<dbReference type="GO" id="GO:0000783">
    <property type="term" value="C:nuclear telomere cap complex"/>
    <property type="evidence" value="ECO:0007669"/>
    <property type="project" value="TreeGrafter"/>
</dbReference>
<gene>
    <name evidence="11" type="ORF">BDV25DRAFT_143789</name>
</gene>
<proteinExistence type="inferred from homology"/>
<evidence type="ECO:0000256" key="7">
    <source>
        <dbReference type="ARBA" id="ARBA00023125"/>
    </source>
</evidence>
<dbReference type="Pfam" id="PF02765">
    <property type="entry name" value="POT1"/>
    <property type="match status" value="1"/>
</dbReference>
<evidence type="ECO:0000256" key="3">
    <source>
        <dbReference type="ARBA" id="ARBA00008442"/>
    </source>
</evidence>
<keyword evidence="12" id="KW-1185">Reference proteome</keyword>
<feature type="region of interest" description="Disordered" evidence="9">
    <location>
        <begin position="153"/>
        <end position="178"/>
    </location>
</feature>
<keyword evidence="6" id="KW-0779">Telomere</keyword>
<protein>
    <recommendedName>
        <fullName evidence="4">Protection of telomeres protein 1</fullName>
    </recommendedName>
</protein>
<dbReference type="Pfam" id="PF16686">
    <property type="entry name" value="POT1PC"/>
    <property type="match status" value="1"/>
</dbReference>
<dbReference type="CDD" id="cd04497">
    <property type="entry name" value="hPOT1_OB1_like"/>
    <property type="match status" value="1"/>
</dbReference>
<evidence type="ECO:0000256" key="1">
    <source>
        <dbReference type="ARBA" id="ARBA00004123"/>
    </source>
</evidence>
<accession>A0A5N6TJT1</accession>
<dbReference type="AlphaFoldDB" id="A0A5N6TJT1"/>
<dbReference type="EMBL" id="ML742269">
    <property type="protein sequence ID" value="KAE8146341.1"/>
    <property type="molecule type" value="Genomic_DNA"/>
</dbReference>
<feature type="compositionally biased region" description="Low complexity" evidence="9">
    <location>
        <begin position="164"/>
        <end position="175"/>
    </location>
</feature>
<feature type="compositionally biased region" description="Basic and acidic residues" evidence="9">
    <location>
        <begin position="351"/>
        <end position="377"/>
    </location>
</feature>
<dbReference type="GO" id="GO:0010521">
    <property type="term" value="F:telomerase inhibitor activity"/>
    <property type="evidence" value="ECO:0007669"/>
    <property type="project" value="TreeGrafter"/>
</dbReference>
<evidence type="ECO:0000259" key="10">
    <source>
        <dbReference type="SMART" id="SM00976"/>
    </source>
</evidence>
<organism evidence="11 12">
    <name type="scientific">Aspergillus avenaceus</name>
    <dbReference type="NCBI Taxonomy" id="36643"/>
    <lineage>
        <taxon>Eukaryota</taxon>
        <taxon>Fungi</taxon>
        <taxon>Dikarya</taxon>
        <taxon>Ascomycota</taxon>
        <taxon>Pezizomycotina</taxon>
        <taxon>Eurotiomycetes</taxon>
        <taxon>Eurotiomycetidae</taxon>
        <taxon>Eurotiales</taxon>
        <taxon>Aspergillaceae</taxon>
        <taxon>Aspergillus</taxon>
        <taxon>Aspergillus subgen. Circumdati</taxon>
    </lineage>
</organism>
<reference evidence="11 12" key="1">
    <citation type="submission" date="2019-04" db="EMBL/GenBank/DDBJ databases">
        <title>Friends and foes A comparative genomics study of 23 Aspergillus species from section Flavi.</title>
        <authorList>
            <consortium name="DOE Joint Genome Institute"/>
            <person name="Kjaerbolling I."/>
            <person name="Vesth T."/>
            <person name="Frisvad J.C."/>
            <person name="Nybo J.L."/>
            <person name="Theobald S."/>
            <person name="Kildgaard S."/>
            <person name="Isbrandt T."/>
            <person name="Kuo A."/>
            <person name="Sato A."/>
            <person name="Lyhne E.K."/>
            <person name="Kogle M.E."/>
            <person name="Wiebenga A."/>
            <person name="Kun R.S."/>
            <person name="Lubbers R.J."/>
            <person name="Makela M.R."/>
            <person name="Barry K."/>
            <person name="Chovatia M."/>
            <person name="Clum A."/>
            <person name="Daum C."/>
            <person name="Haridas S."/>
            <person name="He G."/>
            <person name="LaButti K."/>
            <person name="Lipzen A."/>
            <person name="Mondo S."/>
            <person name="Riley R."/>
            <person name="Salamov A."/>
            <person name="Simmons B.A."/>
            <person name="Magnuson J.K."/>
            <person name="Henrissat B."/>
            <person name="Mortensen U.H."/>
            <person name="Larsen T.O."/>
            <person name="Devries R.P."/>
            <person name="Grigoriev I.V."/>
            <person name="Machida M."/>
            <person name="Baker S.E."/>
            <person name="Andersen M.R."/>
        </authorList>
    </citation>
    <scope>NUCLEOTIDE SEQUENCE [LARGE SCALE GENOMIC DNA]</scope>
    <source>
        <strain evidence="11 12">IBT 18842</strain>
    </source>
</reference>
<keyword evidence="5" id="KW-0158">Chromosome</keyword>
<dbReference type="InterPro" id="IPR011564">
    <property type="entry name" value="Telomer_end-bd_POT1/Cdc13"/>
</dbReference>
<dbReference type="Gene3D" id="2.40.50.140">
    <property type="entry name" value="Nucleic acid-binding proteins"/>
    <property type="match status" value="2"/>
</dbReference>
<evidence type="ECO:0000256" key="8">
    <source>
        <dbReference type="ARBA" id="ARBA00023242"/>
    </source>
</evidence>
<dbReference type="GO" id="GO:0032210">
    <property type="term" value="P:regulation of telomere maintenance via telomerase"/>
    <property type="evidence" value="ECO:0007669"/>
    <property type="project" value="TreeGrafter"/>
</dbReference>
<dbReference type="InterPro" id="IPR012340">
    <property type="entry name" value="NA-bd_OB-fold"/>
</dbReference>
<dbReference type="InterPro" id="IPR028389">
    <property type="entry name" value="POT1"/>
</dbReference>
<keyword evidence="7" id="KW-0238">DNA-binding</keyword>
<dbReference type="GO" id="GO:0098505">
    <property type="term" value="F:G-rich strand telomeric DNA binding"/>
    <property type="evidence" value="ECO:0007669"/>
    <property type="project" value="TreeGrafter"/>
</dbReference>
<dbReference type="GO" id="GO:0016233">
    <property type="term" value="P:telomere capping"/>
    <property type="evidence" value="ECO:0007669"/>
    <property type="project" value="TreeGrafter"/>
</dbReference>
<name>A0A5N6TJT1_ASPAV</name>
<sequence length="595" mass="67404">MASELLDIPTALSRTGTVNVVGIVVDVFAGVYKSAGSPCITFTLKSSDLTNGHVWDGLKVKYFKSNESHLPPVREGDVILLRKIWIRKYNGKPLAVAADNADIPWAIFRSDPDPMVTNAPMSGPNPFEPTYSEARRCQSLLQMSSGITKFRGASNMSHWSQPNSSQASTSRQTSRPQRELRLIKDLREGTLVDLMGEVVKIYPQSSEKMLLYLSDYTTNNRLPERTSDDGDNRLGSDSFYYRSRKKWTGPSGRMSLPVTLWPPHAEFIQQCVTENNIVYLSYVHIKLNRSNGTMEAVMHEARFNNVHILDPEKDSRAEELVRRSQQYWGNNGKKRKAEEEPKPAKKARAKNKPEPKKEESQLMHELKGRNKPNEHVRTCNAGVRPRSIADIITNESHNNVSHSGISYRLPFQNLCYAATVRVVDFFPPRLKDFAVPQDFKDNDSDVGMSRNGDFTRWEWRFCLLVEDALPPPPGHSRERMKLYVAGGEAEYLLRLDATDLRKDKQALANLRERLFILWGDLEEQKSKAEEMGGLGPRKPARASSRPFNCSIKEYGVKCSHLSNADDLSDDTSGCNQDDCFGWERRFGILLTSIDE</sequence>
<dbReference type="SMART" id="SM00976">
    <property type="entry name" value="Telo_bind"/>
    <property type="match status" value="1"/>
</dbReference>
<comment type="subcellular location">
    <subcellularLocation>
        <location evidence="2">Chromosome</location>
        <location evidence="2">Telomere</location>
    </subcellularLocation>
    <subcellularLocation>
        <location evidence="1">Nucleus</location>
    </subcellularLocation>
</comment>
<evidence type="ECO:0000256" key="9">
    <source>
        <dbReference type="SAM" id="MobiDB-lite"/>
    </source>
</evidence>
<evidence type="ECO:0000313" key="11">
    <source>
        <dbReference type="EMBL" id="KAE8146341.1"/>
    </source>
</evidence>
<feature type="compositionally biased region" description="Polar residues" evidence="9">
    <location>
        <begin position="154"/>
        <end position="163"/>
    </location>
</feature>
<evidence type="ECO:0000313" key="12">
    <source>
        <dbReference type="Proteomes" id="UP000325780"/>
    </source>
</evidence>
<dbReference type="Proteomes" id="UP000325780">
    <property type="component" value="Unassembled WGS sequence"/>
</dbReference>
<dbReference type="PANTHER" id="PTHR14513">
    <property type="entry name" value="PROTECTION OF TELOMERES 1"/>
    <property type="match status" value="1"/>
</dbReference>
<dbReference type="SUPFAM" id="SSF50249">
    <property type="entry name" value="Nucleic acid-binding proteins"/>
    <property type="match status" value="2"/>
</dbReference>
<keyword evidence="8" id="KW-0539">Nucleus</keyword>
<dbReference type="FunFam" id="2.40.50.140:FF:000303">
    <property type="entry name" value="Protection of telomeres protein 1"/>
    <property type="match status" value="1"/>
</dbReference>
<evidence type="ECO:0000256" key="4">
    <source>
        <dbReference type="ARBA" id="ARBA00015253"/>
    </source>
</evidence>
<feature type="region of interest" description="Disordered" evidence="9">
    <location>
        <begin position="324"/>
        <end position="377"/>
    </location>
</feature>
<comment type="similarity">
    <text evidence="3">Belongs to the telombin family.</text>
</comment>
<feature type="domain" description="Telomeric single stranded DNA binding POT1/Cdc13" evidence="10">
    <location>
        <begin position="5"/>
        <end position="145"/>
    </location>
</feature>
<dbReference type="OrthoDB" id="2186770at2759"/>
<evidence type="ECO:0000256" key="2">
    <source>
        <dbReference type="ARBA" id="ARBA00004574"/>
    </source>
</evidence>
<evidence type="ECO:0000256" key="6">
    <source>
        <dbReference type="ARBA" id="ARBA00022895"/>
    </source>
</evidence>